<accession>B2IHS6</accession>
<feature type="domain" description="GST C-terminal" evidence="2">
    <location>
        <begin position="91"/>
        <end position="238"/>
    </location>
</feature>
<dbReference type="InterPro" id="IPR054416">
    <property type="entry name" value="GST_UstS-like_C"/>
</dbReference>
<dbReference type="OrthoDB" id="508035at2"/>
<dbReference type="SUPFAM" id="SSF52833">
    <property type="entry name" value="Thioredoxin-like"/>
    <property type="match status" value="1"/>
</dbReference>
<dbReference type="PROSITE" id="PS50404">
    <property type="entry name" value="GST_NTER"/>
    <property type="match status" value="1"/>
</dbReference>
<feature type="domain" description="GST N-terminal" evidence="1">
    <location>
        <begin position="10"/>
        <end position="86"/>
    </location>
</feature>
<dbReference type="GO" id="GO:0004364">
    <property type="term" value="F:glutathione transferase activity"/>
    <property type="evidence" value="ECO:0007669"/>
    <property type="project" value="TreeGrafter"/>
</dbReference>
<dbReference type="InterPro" id="IPR004045">
    <property type="entry name" value="Glutathione_S-Trfase_N"/>
</dbReference>
<dbReference type="PANTHER" id="PTHR42673">
    <property type="entry name" value="MALEYLACETOACETATE ISOMERASE"/>
    <property type="match status" value="1"/>
</dbReference>
<dbReference type="AlphaFoldDB" id="B2IHS6"/>
<dbReference type="CDD" id="cd03202">
    <property type="entry name" value="GST_C_etherase_LigE"/>
    <property type="match status" value="1"/>
</dbReference>
<dbReference type="PANTHER" id="PTHR42673:SF4">
    <property type="entry name" value="MALEYLACETOACETATE ISOMERASE"/>
    <property type="match status" value="1"/>
</dbReference>
<organism evidence="3 4">
    <name type="scientific">Beijerinckia indica subsp. indica (strain ATCC 9039 / DSM 1715 / NCIMB 8712)</name>
    <dbReference type="NCBI Taxonomy" id="395963"/>
    <lineage>
        <taxon>Bacteria</taxon>
        <taxon>Pseudomonadati</taxon>
        <taxon>Pseudomonadota</taxon>
        <taxon>Alphaproteobacteria</taxon>
        <taxon>Hyphomicrobiales</taxon>
        <taxon>Beijerinckiaceae</taxon>
        <taxon>Beijerinckia</taxon>
    </lineage>
</organism>
<dbReference type="InterPro" id="IPR010987">
    <property type="entry name" value="Glutathione-S-Trfase_C-like"/>
</dbReference>
<dbReference type="RefSeq" id="WP_012385322.1">
    <property type="nucleotide sequence ID" value="NC_010581.1"/>
</dbReference>
<sequence>MKAALTLYDLAGAEPDRRFSPYCWRTRLAIAHKGLTVETIPWRFTEKEALAFSGQGKVPVLVDGARTIADSWAIAEYLEDTYPDRPSLFGDGQGRALARFINHWTDSVLHPAIARLILADIHAHLHEKDQDYFRMTRERFFGATLETVCQDREERVLSFRQGLAPLRATLAAQPFLSGDRPAYADYIVFGAFQWARATSPFALLASDDPIAAWRGHMLDAFDQLARQTPGYDHNINGR</sequence>
<dbReference type="SFLD" id="SFLDS00019">
    <property type="entry name" value="Glutathione_Transferase_(cytos"/>
    <property type="match status" value="1"/>
</dbReference>
<dbReference type="eggNOG" id="COG0625">
    <property type="taxonomic scope" value="Bacteria"/>
</dbReference>
<dbReference type="STRING" id="395963.Bind_2357"/>
<dbReference type="InterPro" id="IPR040079">
    <property type="entry name" value="Glutathione_S-Trfase"/>
</dbReference>
<keyword evidence="3" id="KW-0808">Transferase</keyword>
<dbReference type="KEGG" id="bid:Bind_2357"/>
<protein>
    <submittedName>
        <fullName evidence="3">Glutathione S-transferase domain</fullName>
    </submittedName>
</protein>
<reference evidence="4" key="1">
    <citation type="submission" date="2008-03" db="EMBL/GenBank/DDBJ databases">
        <title>Complete sequence of chromosome of Beijerinckia indica subsp. indica ATCC 9039.</title>
        <authorList>
            <consortium name="US DOE Joint Genome Institute"/>
            <person name="Copeland A."/>
            <person name="Lucas S."/>
            <person name="Lapidus A."/>
            <person name="Glavina del Rio T."/>
            <person name="Dalin E."/>
            <person name="Tice H."/>
            <person name="Bruce D."/>
            <person name="Goodwin L."/>
            <person name="Pitluck S."/>
            <person name="LaButti K."/>
            <person name="Schmutz J."/>
            <person name="Larimer F."/>
            <person name="Land M."/>
            <person name="Hauser L."/>
            <person name="Kyrpides N."/>
            <person name="Mikhailova N."/>
            <person name="Dunfield P.F."/>
            <person name="Dedysh S.N."/>
            <person name="Liesack W."/>
            <person name="Saw J.H."/>
            <person name="Alam M."/>
            <person name="Chen Y."/>
            <person name="Murrell J.C."/>
            <person name="Richardson P."/>
        </authorList>
    </citation>
    <scope>NUCLEOTIDE SEQUENCE [LARGE SCALE GENOMIC DNA]</scope>
    <source>
        <strain evidence="4">ATCC 9039 / DSM 1715 / NCIMB 8712</strain>
    </source>
</reference>
<name>B2IHS6_BEII9</name>
<dbReference type="CDD" id="cd03038">
    <property type="entry name" value="GST_N_etherase_LigE"/>
    <property type="match status" value="1"/>
</dbReference>
<dbReference type="GO" id="GO:0006559">
    <property type="term" value="P:L-phenylalanine catabolic process"/>
    <property type="evidence" value="ECO:0007669"/>
    <property type="project" value="TreeGrafter"/>
</dbReference>
<dbReference type="Pfam" id="PF13409">
    <property type="entry name" value="GST_N_2"/>
    <property type="match status" value="1"/>
</dbReference>
<dbReference type="HOGENOM" id="CLU_011226_0_4_5"/>
<dbReference type="Gene3D" id="3.40.30.10">
    <property type="entry name" value="Glutaredoxin"/>
    <property type="match status" value="1"/>
</dbReference>
<dbReference type="GO" id="GO:0016034">
    <property type="term" value="F:maleylacetoacetate isomerase activity"/>
    <property type="evidence" value="ECO:0007669"/>
    <property type="project" value="TreeGrafter"/>
</dbReference>
<dbReference type="InterPro" id="IPR036282">
    <property type="entry name" value="Glutathione-S-Trfase_C_sf"/>
</dbReference>
<dbReference type="Proteomes" id="UP000001695">
    <property type="component" value="Chromosome"/>
</dbReference>
<dbReference type="SFLD" id="SFLDG00358">
    <property type="entry name" value="Main_(cytGST)"/>
    <property type="match status" value="1"/>
</dbReference>
<dbReference type="Gene3D" id="1.20.1050.10">
    <property type="match status" value="1"/>
</dbReference>
<keyword evidence="4" id="KW-1185">Reference proteome</keyword>
<dbReference type="EMBL" id="CP001016">
    <property type="protein sequence ID" value="ACB95969.1"/>
    <property type="molecule type" value="Genomic_DNA"/>
</dbReference>
<dbReference type="Pfam" id="PF22041">
    <property type="entry name" value="GST_C_7"/>
    <property type="match status" value="1"/>
</dbReference>
<evidence type="ECO:0000313" key="4">
    <source>
        <dbReference type="Proteomes" id="UP000001695"/>
    </source>
</evidence>
<dbReference type="PROSITE" id="PS50405">
    <property type="entry name" value="GST_CTER"/>
    <property type="match status" value="1"/>
</dbReference>
<evidence type="ECO:0000259" key="1">
    <source>
        <dbReference type="PROSITE" id="PS50404"/>
    </source>
</evidence>
<dbReference type="GO" id="GO:0006749">
    <property type="term" value="P:glutathione metabolic process"/>
    <property type="evidence" value="ECO:0007669"/>
    <property type="project" value="TreeGrafter"/>
</dbReference>
<evidence type="ECO:0000259" key="2">
    <source>
        <dbReference type="PROSITE" id="PS50405"/>
    </source>
</evidence>
<dbReference type="SUPFAM" id="SSF47616">
    <property type="entry name" value="GST C-terminal domain-like"/>
    <property type="match status" value="1"/>
</dbReference>
<reference evidence="3 4" key="2">
    <citation type="journal article" date="2010" name="J. Bacteriol.">
        <title>Complete genome sequence of Beijerinckia indica subsp. indica.</title>
        <authorList>
            <person name="Tamas I."/>
            <person name="Dedysh S.N."/>
            <person name="Liesack W."/>
            <person name="Stott M.B."/>
            <person name="Alam M."/>
            <person name="Murrell J.C."/>
            <person name="Dunfield P.F."/>
        </authorList>
    </citation>
    <scope>NUCLEOTIDE SEQUENCE [LARGE SCALE GENOMIC DNA]</scope>
    <source>
        <strain evidence="4">ATCC 9039 / DSM 1715 / NCIMB 8712</strain>
    </source>
</reference>
<gene>
    <name evidence="3" type="ordered locus">Bind_2357</name>
</gene>
<proteinExistence type="predicted"/>
<evidence type="ECO:0000313" key="3">
    <source>
        <dbReference type="EMBL" id="ACB95969.1"/>
    </source>
</evidence>
<dbReference type="InterPro" id="IPR036249">
    <property type="entry name" value="Thioredoxin-like_sf"/>
</dbReference>